<evidence type="ECO:0000313" key="3">
    <source>
        <dbReference type="EMBL" id="MDQ0180180.1"/>
    </source>
</evidence>
<evidence type="ECO:0000256" key="1">
    <source>
        <dbReference type="SAM" id="MobiDB-lite"/>
    </source>
</evidence>
<comment type="caution">
    <text evidence="2">The sequence shown here is derived from an EMBL/GenBank/DDBJ whole genome shotgun (WGS) entry which is preliminary data.</text>
</comment>
<dbReference type="Proteomes" id="UP001242995">
    <property type="component" value="Unassembled WGS sequence"/>
</dbReference>
<proteinExistence type="predicted"/>
<evidence type="ECO:0000313" key="5">
    <source>
        <dbReference type="Proteomes" id="UP001242995"/>
    </source>
</evidence>
<protein>
    <submittedName>
        <fullName evidence="2">Uncharacterized protein</fullName>
    </submittedName>
</protein>
<dbReference type="AlphaFoldDB" id="A0AAW8DC27"/>
<accession>A0AAW8DC27</accession>
<sequence length="212" mass="22500">MHHEMAVELPILPLTKLREHLLAGNSISKRVILASTAADTLAALNPLRTGRPAPDPRVVAEKLLAVANLWLTFASNAVPTHRAAPGLRALSPEQLALCLIVLHRAMTVPSPTPATRSSNRILVWDGPAPVAALLPLGKAGPASSQSISGQFREGRFAVSAVAHRYDAGASSHKIGRVMTLLHQWAPTANTLRHPAQQHTRAAHHPIDLTGGA</sequence>
<dbReference type="RefSeq" id="WP_306958790.1">
    <property type="nucleotide sequence ID" value="NZ_JAUSRG010000001.1"/>
</dbReference>
<reference evidence="2 4" key="1">
    <citation type="submission" date="2023-07" db="EMBL/GenBank/DDBJ databases">
        <title>Sorghum-associated microbial communities from plants grown in Nebraska, USA.</title>
        <authorList>
            <person name="Schachtman D."/>
        </authorList>
    </citation>
    <scope>NUCLEOTIDE SEQUENCE</scope>
    <source>
        <strain evidence="2">DS1006</strain>
        <strain evidence="3 4">DS1016</strain>
    </source>
</reference>
<evidence type="ECO:0000313" key="4">
    <source>
        <dbReference type="Proteomes" id="UP001230951"/>
    </source>
</evidence>
<feature type="region of interest" description="Disordered" evidence="1">
    <location>
        <begin position="192"/>
        <end position="212"/>
    </location>
</feature>
<gene>
    <name evidence="2" type="ORF">J2S90_000107</name>
    <name evidence="3" type="ORF">J2S93_001596</name>
</gene>
<dbReference type="EMBL" id="JAUSTF010000002">
    <property type="protein sequence ID" value="MDQ0180180.1"/>
    <property type="molecule type" value="Genomic_DNA"/>
</dbReference>
<dbReference type="EMBL" id="JAUSRG010000001">
    <property type="protein sequence ID" value="MDP9903167.1"/>
    <property type="molecule type" value="Genomic_DNA"/>
</dbReference>
<name>A0AAW8DC27_9MICC</name>
<keyword evidence="4" id="KW-1185">Reference proteome</keyword>
<organism evidence="2 5">
    <name type="scientific">Arthrobacter bambusae</name>
    <dbReference type="NCBI Taxonomy" id="1338426"/>
    <lineage>
        <taxon>Bacteria</taxon>
        <taxon>Bacillati</taxon>
        <taxon>Actinomycetota</taxon>
        <taxon>Actinomycetes</taxon>
        <taxon>Micrococcales</taxon>
        <taxon>Micrococcaceae</taxon>
        <taxon>Arthrobacter</taxon>
    </lineage>
</organism>
<evidence type="ECO:0000313" key="2">
    <source>
        <dbReference type="EMBL" id="MDP9903167.1"/>
    </source>
</evidence>
<dbReference type="Proteomes" id="UP001230951">
    <property type="component" value="Unassembled WGS sequence"/>
</dbReference>